<dbReference type="InterPro" id="IPR007167">
    <property type="entry name" value="Fe-transptr_FeoA-like"/>
</dbReference>
<accession>A0A1D9P0C8</accession>
<protein>
    <submittedName>
        <fullName evidence="3">FeoA domain-containing protein</fullName>
    </submittedName>
</protein>
<dbReference type="GO" id="GO:0046914">
    <property type="term" value="F:transition metal ion binding"/>
    <property type="evidence" value="ECO:0007669"/>
    <property type="project" value="InterPro"/>
</dbReference>
<dbReference type="SMART" id="SM00899">
    <property type="entry name" value="FeoA"/>
    <property type="match status" value="1"/>
</dbReference>
<dbReference type="Pfam" id="PF04023">
    <property type="entry name" value="FeoA"/>
    <property type="match status" value="1"/>
</dbReference>
<dbReference type="PANTHER" id="PTHR43151">
    <property type="entry name" value="FEOA FAMILY PROTEIN"/>
    <property type="match status" value="1"/>
</dbReference>
<dbReference type="PANTHER" id="PTHR43151:SF1">
    <property type="entry name" value="SSR2333 PROTEIN"/>
    <property type="match status" value="1"/>
</dbReference>
<dbReference type="OrthoDB" id="5984at2"/>
<name>A0A1D9P0C8_9FIRM</name>
<organism evidence="3 4">
    <name type="scientific">Butyrivibrio hungatei</name>
    <dbReference type="NCBI Taxonomy" id="185008"/>
    <lineage>
        <taxon>Bacteria</taxon>
        <taxon>Bacillati</taxon>
        <taxon>Bacillota</taxon>
        <taxon>Clostridia</taxon>
        <taxon>Lachnospirales</taxon>
        <taxon>Lachnospiraceae</taxon>
        <taxon>Butyrivibrio</taxon>
    </lineage>
</organism>
<evidence type="ECO:0000256" key="1">
    <source>
        <dbReference type="ARBA" id="ARBA00023004"/>
    </source>
</evidence>
<keyword evidence="1" id="KW-0408">Iron</keyword>
<evidence type="ECO:0000313" key="4">
    <source>
        <dbReference type="Proteomes" id="UP000179284"/>
    </source>
</evidence>
<dbReference type="InterPro" id="IPR008988">
    <property type="entry name" value="Transcriptional_repressor_C"/>
</dbReference>
<dbReference type="KEGG" id="bhu:bhn_I1044"/>
<feature type="domain" description="Ferrous iron transporter FeoA-like" evidence="2">
    <location>
        <begin position="2"/>
        <end position="70"/>
    </location>
</feature>
<evidence type="ECO:0000259" key="2">
    <source>
        <dbReference type="SMART" id="SM00899"/>
    </source>
</evidence>
<dbReference type="EMBL" id="CP017831">
    <property type="protein sequence ID" value="AOZ96078.1"/>
    <property type="molecule type" value="Genomic_DNA"/>
</dbReference>
<dbReference type="InterPro" id="IPR038157">
    <property type="entry name" value="FeoA_core_dom"/>
</dbReference>
<dbReference type="Proteomes" id="UP000179284">
    <property type="component" value="Chromosome I"/>
</dbReference>
<gene>
    <name evidence="3" type="ORF">bhn_I1044</name>
</gene>
<sequence>MMPITMADIGQLVTIKKITGTDEIKQHLAVLGFVAGEKVNVVNKNGGNMIVNVKDSRIALDKSLANRIFI</sequence>
<reference evidence="4" key="1">
    <citation type="submission" date="2016-10" db="EMBL/GenBank/DDBJ databases">
        <title>The complete genome sequence of the rumen bacterium Butyrivibrio hungatei MB2003.</title>
        <authorList>
            <person name="Palevich N."/>
            <person name="Kelly W.J."/>
            <person name="Leahy S.C."/>
            <person name="Altermann E."/>
            <person name="Rakonjac J."/>
            <person name="Attwood G.T."/>
        </authorList>
    </citation>
    <scope>NUCLEOTIDE SEQUENCE [LARGE SCALE GENOMIC DNA]</scope>
    <source>
        <strain evidence="4">MB2003</strain>
    </source>
</reference>
<dbReference type="RefSeq" id="WP_071175798.1">
    <property type="nucleotide sequence ID" value="NZ_CP017831.1"/>
</dbReference>
<evidence type="ECO:0000313" key="3">
    <source>
        <dbReference type="EMBL" id="AOZ96078.1"/>
    </source>
</evidence>
<dbReference type="AlphaFoldDB" id="A0A1D9P0C8"/>
<proteinExistence type="predicted"/>
<dbReference type="Gene3D" id="2.30.30.90">
    <property type="match status" value="1"/>
</dbReference>
<dbReference type="SUPFAM" id="SSF50037">
    <property type="entry name" value="C-terminal domain of transcriptional repressors"/>
    <property type="match status" value="1"/>
</dbReference>
<keyword evidence="4" id="KW-1185">Reference proteome</keyword>
<dbReference type="InterPro" id="IPR053184">
    <property type="entry name" value="FeoA-like"/>
</dbReference>